<dbReference type="NCBIfam" id="TIGR01509">
    <property type="entry name" value="HAD-SF-IA-v3"/>
    <property type="match status" value="1"/>
</dbReference>
<dbReference type="PANTHER" id="PTHR47438">
    <property type="entry name" value="PHOSPHATE METABOLISM PROTEIN 8-RELATED"/>
    <property type="match status" value="1"/>
</dbReference>
<reference evidence="2" key="1">
    <citation type="journal article" date="2019" name="Int. J. Syst. Evol. Microbiol.">
        <title>The Global Catalogue of Microorganisms (GCM) 10K type strain sequencing project: providing services to taxonomists for standard genome sequencing and annotation.</title>
        <authorList>
            <consortium name="The Broad Institute Genomics Platform"/>
            <consortium name="The Broad Institute Genome Sequencing Center for Infectious Disease"/>
            <person name="Wu L."/>
            <person name="Ma J."/>
        </authorList>
    </citation>
    <scope>NUCLEOTIDE SEQUENCE [LARGE SCALE GENOMIC DNA]</scope>
    <source>
        <strain evidence="2">CGMCC 1.13718</strain>
    </source>
</reference>
<dbReference type="SFLD" id="SFLDG01132">
    <property type="entry name" value="C1.5.3:_5'-Nucleotidase_Like"/>
    <property type="match status" value="1"/>
</dbReference>
<dbReference type="InterPro" id="IPR052791">
    <property type="entry name" value="SSM1_domain"/>
</dbReference>
<dbReference type="SFLD" id="SFLDG01129">
    <property type="entry name" value="C1.5:_HAD__Beta-PGM__Phosphata"/>
    <property type="match status" value="1"/>
</dbReference>
<dbReference type="EMBL" id="JBHSJH010000001">
    <property type="protein sequence ID" value="MFC4891876.1"/>
    <property type="molecule type" value="Genomic_DNA"/>
</dbReference>
<dbReference type="PANTHER" id="PTHR47438:SF1">
    <property type="entry name" value="PHOSPHATE METABOLISM PROTEIN 8-RELATED"/>
    <property type="match status" value="1"/>
</dbReference>
<organism evidence="1 2">
    <name type="scientific">Pseudofrancisella aestuarii</name>
    <dbReference type="NCBI Taxonomy" id="2670347"/>
    <lineage>
        <taxon>Bacteria</taxon>
        <taxon>Pseudomonadati</taxon>
        <taxon>Pseudomonadota</taxon>
        <taxon>Gammaproteobacteria</taxon>
        <taxon>Thiotrichales</taxon>
        <taxon>Francisellaceae</taxon>
        <taxon>Pseudofrancisella</taxon>
    </lineage>
</organism>
<accession>A0ABV9T9S8</accession>
<dbReference type="InterPro" id="IPR010237">
    <property type="entry name" value="Pyr-5-nucltdase"/>
</dbReference>
<dbReference type="InterPro" id="IPR006439">
    <property type="entry name" value="HAD-SF_hydro_IA"/>
</dbReference>
<dbReference type="GO" id="GO:0016787">
    <property type="term" value="F:hydrolase activity"/>
    <property type="evidence" value="ECO:0007669"/>
    <property type="project" value="UniProtKB-KW"/>
</dbReference>
<dbReference type="Pfam" id="PF13419">
    <property type="entry name" value="HAD_2"/>
    <property type="match status" value="1"/>
</dbReference>
<dbReference type="InterPro" id="IPR041492">
    <property type="entry name" value="HAD_2"/>
</dbReference>
<sequence>MKNYIFDLDNTLYPYDNGLFDMQLQRMSDFIKLKLDVLDDEKANAIRDELYYECGSTMLGLMRYHNIEYKEFLHFIDNIEINHFRPNKELNGILLDLKEKNKNLYIFTNASDFHADRLLKQFDLHQFFHGILTLEKTGLVPKPKQKYYEIGQQKFGINFEDSIFFEDSSHNLVTAKYLGMTTVLVHADDDKSATNFYDNEEIDYYVRDVESFFDGDYIATRK</sequence>
<dbReference type="SFLD" id="SFLDS00003">
    <property type="entry name" value="Haloacid_Dehalogenase"/>
    <property type="match status" value="1"/>
</dbReference>
<evidence type="ECO:0000313" key="2">
    <source>
        <dbReference type="Proteomes" id="UP001595926"/>
    </source>
</evidence>
<gene>
    <name evidence="1" type="ORF">ACFPDQ_02300</name>
</gene>
<evidence type="ECO:0000313" key="1">
    <source>
        <dbReference type="EMBL" id="MFC4891876.1"/>
    </source>
</evidence>
<dbReference type="Gene3D" id="3.40.50.1000">
    <property type="entry name" value="HAD superfamily/HAD-like"/>
    <property type="match status" value="1"/>
</dbReference>
<dbReference type="InterPro" id="IPR036412">
    <property type="entry name" value="HAD-like_sf"/>
</dbReference>
<dbReference type="InterPro" id="IPR023214">
    <property type="entry name" value="HAD_sf"/>
</dbReference>
<dbReference type="SUPFAM" id="SSF56784">
    <property type="entry name" value="HAD-like"/>
    <property type="match status" value="1"/>
</dbReference>
<dbReference type="RefSeq" id="WP_119330399.1">
    <property type="nucleotide sequence ID" value="NZ_JBHSJH010000001.1"/>
</dbReference>
<proteinExistence type="predicted"/>
<keyword evidence="2" id="KW-1185">Reference proteome</keyword>
<protein>
    <submittedName>
        <fullName evidence="1">HAD-IA family hydrolase</fullName>
    </submittedName>
</protein>
<name>A0ABV9T9S8_9GAMM</name>
<dbReference type="Proteomes" id="UP001595926">
    <property type="component" value="Unassembled WGS sequence"/>
</dbReference>
<dbReference type="Gene3D" id="1.10.150.450">
    <property type="match status" value="1"/>
</dbReference>
<dbReference type="PRINTS" id="PR00413">
    <property type="entry name" value="HADHALOGNASE"/>
</dbReference>
<keyword evidence="1" id="KW-0378">Hydrolase</keyword>
<comment type="caution">
    <text evidence="1">The sequence shown here is derived from an EMBL/GenBank/DDBJ whole genome shotgun (WGS) entry which is preliminary data.</text>
</comment>